<dbReference type="PIRSF" id="PIRSF000429">
    <property type="entry name" value="Ac-CoA_Ac_transf"/>
    <property type="match status" value="1"/>
</dbReference>
<dbReference type="Proteomes" id="UP001144372">
    <property type="component" value="Unassembled WGS sequence"/>
</dbReference>
<accession>A0A9W6FUG3</accession>
<organism evidence="8 9">
    <name type="scientific">Desulforhabdus amnigena</name>
    <dbReference type="NCBI Taxonomy" id="40218"/>
    <lineage>
        <taxon>Bacteria</taxon>
        <taxon>Pseudomonadati</taxon>
        <taxon>Thermodesulfobacteriota</taxon>
        <taxon>Syntrophobacteria</taxon>
        <taxon>Syntrophobacterales</taxon>
        <taxon>Syntrophobacteraceae</taxon>
        <taxon>Desulforhabdus</taxon>
    </lineage>
</organism>
<keyword evidence="2 5" id="KW-0808">Transferase</keyword>
<dbReference type="Gene3D" id="3.40.47.10">
    <property type="match status" value="2"/>
</dbReference>
<dbReference type="Pfam" id="PF02803">
    <property type="entry name" value="Thiolase_C"/>
    <property type="match status" value="1"/>
</dbReference>
<dbReference type="PANTHER" id="PTHR18919">
    <property type="entry name" value="ACETYL-COA C-ACYLTRANSFERASE"/>
    <property type="match status" value="1"/>
</dbReference>
<comment type="caution">
    <text evidence="8">The sequence shown here is derived from an EMBL/GenBank/DDBJ whole genome shotgun (WGS) entry which is preliminary data.</text>
</comment>
<feature type="domain" description="Thiolase N-terminal" evidence="6">
    <location>
        <begin position="14"/>
        <end position="262"/>
    </location>
</feature>
<comment type="similarity">
    <text evidence="1 5">Belongs to the thiolase-like superfamily. Thiolase family.</text>
</comment>
<dbReference type="AlphaFoldDB" id="A0A9W6FUG3"/>
<evidence type="ECO:0000256" key="3">
    <source>
        <dbReference type="ARBA" id="ARBA00023315"/>
    </source>
</evidence>
<dbReference type="InterPro" id="IPR002155">
    <property type="entry name" value="Thiolase"/>
</dbReference>
<dbReference type="SUPFAM" id="SSF53901">
    <property type="entry name" value="Thiolase-like"/>
    <property type="match status" value="2"/>
</dbReference>
<dbReference type="InterPro" id="IPR016039">
    <property type="entry name" value="Thiolase-like"/>
</dbReference>
<evidence type="ECO:0000313" key="9">
    <source>
        <dbReference type="Proteomes" id="UP001144372"/>
    </source>
</evidence>
<keyword evidence="9" id="KW-1185">Reference proteome</keyword>
<dbReference type="PANTHER" id="PTHR18919:SF107">
    <property type="entry name" value="ACETYL-COA ACETYLTRANSFERASE, CYTOSOLIC"/>
    <property type="match status" value="1"/>
</dbReference>
<dbReference type="EMBL" id="BSDR01000001">
    <property type="protein sequence ID" value="GLI35074.1"/>
    <property type="molecule type" value="Genomic_DNA"/>
</dbReference>
<evidence type="ECO:0008006" key="10">
    <source>
        <dbReference type="Google" id="ProtNLM"/>
    </source>
</evidence>
<evidence type="ECO:0000313" key="8">
    <source>
        <dbReference type="EMBL" id="GLI35074.1"/>
    </source>
</evidence>
<dbReference type="GO" id="GO:0003988">
    <property type="term" value="F:acetyl-CoA C-acyltransferase activity"/>
    <property type="evidence" value="ECO:0007669"/>
    <property type="project" value="UniProtKB-ARBA"/>
</dbReference>
<reference evidence="8" key="1">
    <citation type="submission" date="2022-12" db="EMBL/GenBank/DDBJ databases">
        <title>Reference genome sequencing for broad-spectrum identification of bacterial and archaeal isolates by mass spectrometry.</title>
        <authorList>
            <person name="Sekiguchi Y."/>
            <person name="Tourlousse D.M."/>
        </authorList>
    </citation>
    <scope>NUCLEOTIDE SEQUENCE</scope>
    <source>
        <strain evidence="8">ASRB1</strain>
    </source>
</reference>
<name>A0A9W6FUG3_9BACT</name>
<dbReference type="Pfam" id="PF00108">
    <property type="entry name" value="Thiolase_N"/>
    <property type="match status" value="1"/>
</dbReference>
<evidence type="ECO:0000256" key="1">
    <source>
        <dbReference type="ARBA" id="ARBA00010982"/>
    </source>
</evidence>
<dbReference type="InterPro" id="IPR020616">
    <property type="entry name" value="Thiolase_N"/>
</dbReference>
<evidence type="ECO:0000256" key="4">
    <source>
        <dbReference type="PIRSR" id="PIRSR000429-1"/>
    </source>
</evidence>
<keyword evidence="3 5" id="KW-0012">Acyltransferase</keyword>
<feature type="active site" description="Acyl-thioester intermediate" evidence="4">
    <location>
        <position position="89"/>
    </location>
</feature>
<proteinExistence type="inferred from homology"/>
<evidence type="ECO:0000256" key="5">
    <source>
        <dbReference type="RuleBase" id="RU003557"/>
    </source>
</evidence>
<feature type="active site" description="Proton acceptor" evidence="4">
    <location>
        <position position="381"/>
    </location>
</feature>
<protein>
    <recommendedName>
        <fullName evidence="10">Thiolase family protein</fullName>
    </recommendedName>
</protein>
<feature type="active site" description="Proton acceptor" evidence="4">
    <location>
        <position position="351"/>
    </location>
</feature>
<evidence type="ECO:0000256" key="2">
    <source>
        <dbReference type="ARBA" id="ARBA00022679"/>
    </source>
</evidence>
<dbReference type="CDD" id="cd00751">
    <property type="entry name" value="thiolase"/>
    <property type="match status" value="1"/>
</dbReference>
<dbReference type="RefSeq" id="WP_281794620.1">
    <property type="nucleotide sequence ID" value="NZ_BSDR01000001.1"/>
</dbReference>
<feature type="domain" description="Thiolase C-terminal" evidence="7">
    <location>
        <begin position="277"/>
        <end position="393"/>
    </location>
</feature>
<gene>
    <name evidence="8" type="ORF">DAMNIGENAA_25070</name>
</gene>
<evidence type="ECO:0000259" key="6">
    <source>
        <dbReference type="Pfam" id="PF00108"/>
    </source>
</evidence>
<sequence length="395" mass="42505">MFEKAYIPYKGYYCTPFSKWQGSLANENSIVLGAETAKRWLASKGWDASVFDYTYHGITVAQNRCFYGSTWANAIIGAETPGVTIMQACSTATTCINNAALAVEQGLQKTPFCLLADRCSNAPHLIWPNPNGPGGEVISENWNMDNINSDPSTGFGMLVTAENVARKAGATREQADELTVRRYEQYLDALKDDRAFQKRYMFPVEVKVTRKKTVTVEADEGITPANLEVISKLKTVMPGGIHTFASQTHPADGNAGILVTTKDRARSLSSDPSKTIQILSYGFARVEKAHMPAAPVPAARMALDGAGIGIKDVSVIKTHNPFAANDLFLAKEFGIDVNGFNNYGSSMIWGHPQAPTVARLVIEGIEEAVLRGGGYVLITGCAAGDTGAALVLKVG</sequence>
<dbReference type="InterPro" id="IPR020617">
    <property type="entry name" value="Thiolase_C"/>
</dbReference>
<evidence type="ECO:0000259" key="7">
    <source>
        <dbReference type="Pfam" id="PF02803"/>
    </source>
</evidence>